<evidence type="ECO:0000256" key="1">
    <source>
        <dbReference type="SAM" id="MobiDB-lite"/>
    </source>
</evidence>
<accession>A0A1H3MGQ8</accession>
<name>A0A1H3MGQ8_9MICO</name>
<dbReference type="GO" id="GO:0030288">
    <property type="term" value="C:outer membrane-bounded periplasmic space"/>
    <property type="evidence" value="ECO:0007669"/>
    <property type="project" value="TreeGrafter"/>
</dbReference>
<dbReference type="PANTHER" id="PTHR30032:SF4">
    <property type="entry name" value="AMIDASE ENHANCER"/>
    <property type="match status" value="1"/>
</dbReference>
<reference evidence="3 4" key="1">
    <citation type="submission" date="2016-10" db="EMBL/GenBank/DDBJ databases">
        <authorList>
            <person name="de Groot N.N."/>
        </authorList>
    </citation>
    <scope>NUCLEOTIDE SEQUENCE [LARGE SCALE GENOMIC DNA]</scope>
    <source>
        <strain evidence="3 4">CGMCC 4.3491</strain>
    </source>
</reference>
<feature type="signal peptide" evidence="2">
    <location>
        <begin position="1"/>
        <end position="50"/>
    </location>
</feature>
<keyword evidence="4" id="KW-1185">Reference proteome</keyword>
<dbReference type="AlphaFoldDB" id="A0A1H3MGQ8"/>
<keyword evidence="2" id="KW-0732">Signal</keyword>
<dbReference type="InterPro" id="IPR051922">
    <property type="entry name" value="Bact_Sporulation_Assoc"/>
</dbReference>
<gene>
    <name evidence="3" type="ORF">SAMN05216554_1419</name>
</gene>
<feature type="region of interest" description="Disordered" evidence="1">
    <location>
        <begin position="1"/>
        <end position="22"/>
    </location>
</feature>
<dbReference type="Pfam" id="PF04122">
    <property type="entry name" value="CW_binding_2"/>
    <property type="match status" value="3"/>
</dbReference>
<sequence>MSTTLSSPDSGAESRQDGHPSRLARALTSRSVLASLALLAAMLAPGQAAAGAGFPATTSPVMASDIATPVERIGGVDRFAVSTAISAKIFKPGVPVLYVASGEVFPDALSASAAAGKQGGPVLLVMKEAIPDPAVYELARLAPESIVVLGGTATISDRIYEALRKYTKNLTRIAGPDRFVVSAGVSAAVFTRDVPVAYVASGTAFPDALSGSAAAGRAGGPMLLTTKDSVPDAVMTELSRLHPGKIVVLGGSSAVSDDVVRALAAIAPVTRTAGADRFVVSATISAEGFPAGASTVYVASGAQFPDALSGSAAAIADKGTVLLTTRDEIPAPIVTELQRLKPTRIIVLGGVNSVSDAVLTKLADYVTE</sequence>
<dbReference type="InterPro" id="IPR007253">
    <property type="entry name" value="Cell_wall-bd_2"/>
</dbReference>
<dbReference type="EMBL" id="FNPZ01000001">
    <property type="protein sequence ID" value="SDY75870.1"/>
    <property type="molecule type" value="Genomic_DNA"/>
</dbReference>
<dbReference type="STRING" id="381665.SAMN05216554_1419"/>
<evidence type="ECO:0000313" key="4">
    <source>
        <dbReference type="Proteomes" id="UP000198891"/>
    </source>
</evidence>
<feature type="chain" id="PRO_5011667855" evidence="2">
    <location>
        <begin position="51"/>
        <end position="368"/>
    </location>
</feature>
<organism evidence="3 4">
    <name type="scientific">Herbiconiux ginsengi</name>
    <dbReference type="NCBI Taxonomy" id="381665"/>
    <lineage>
        <taxon>Bacteria</taxon>
        <taxon>Bacillati</taxon>
        <taxon>Actinomycetota</taxon>
        <taxon>Actinomycetes</taxon>
        <taxon>Micrococcales</taxon>
        <taxon>Microbacteriaceae</taxon>
        <taxon>Herbiconiux</taxon>
    </lineage>
</organism>
<dbReference type="Proteomes" id="UP000198891">
    <property type="component" value="Unassembled WGS sequence"/>
</dbReference>
<evidence type="ECO:0000313" key="3">
    <source>
        <dbReference type="EMBL" id="SDY75870.1"/>
    </source>
</evidence>
<dbReference type="PANTHER" id="PTHR30032">
    <property type="entry name" value="N-ACETYLMURAMOYL-L-ALANINE AMIDASE-RELATED"/>
    <property type="match status" value="1"/>
</dbReference>
<protein>
    <submittedName>
        <fullName evidence="3">Putative cell wall binding repeat 2</fullName>
    </submittedName>
</protein>
<dbReference type="OrthoDB" id="5143602at2"/>
<evidence type="ECO:0000256" key="2">
    <source>
        <dbReference type="SAM" id="SignalP"/>
    </source>
</evidence>
<proteinExistence type="predicted"/>